<dbReference type="SUPFAM" id="SSF54791">
    <property type="entry name" value="Eukaryotic type KH-domain (KH-domain type I)"/>
    <property type="match status" value="1"/>
</dbReference>
<reference evidence="4" key="1">
    <citation type="submission" date="2020-05" db="EMBL/GenBank/DDBJ databases">
        <title>WGS assembly of Panicum virgatum.</title>
        <authorList>
            <person name="Lovell J.T."/>
            <person name="Jenkins J."/>
            <person name="Shu S."/>
            <person name="Juenger T.E."/>
            <person name="Schmutz J."/>
        </authorList>
    </citation>
    <scope>NUCLEOTIDE SEQUENCE</scope>
    <source>
        <strain evidence="4">AP13</strain>
    </source>
</reference>
<protein>
    <recommendedName>
        <fullName evidence="3">K Homology domain-containing protein</fullName>
    </recommendedName>
</protein>
<feature type="domain" description="K Homology" evidence="3">
    <location>
        <begin position="1"/>
        <end position="62"/>
    </location>
</feature>
<feature type="compositionally biased region" description="Basic and acidic residues" evidence="2">
    <location>
        <begin position="124"/>
        <end position="133"/>
    </location>
</feature>
<dbReference type="InterPro" id="IPR004088">
    <property type="entry name" value="KH_dom_type_1"/>
</dbReference>
<evidence type="ECO:0000256" key="2">
    <source>
        <dbReference type="SAM" id="MobiDB-lite"/>
    </source>
</evidence>
<keyword evidence="5" id="KW-1185">Reference proteome</keyword>
<name>A0A8T0XJQ0_PANVG</name>
<dbReference type="Pfam" id="PF00013">
    <property type="entry name" value="KH_1"/>
    <property type="match status" value="1"/>
</dbReference>
<organism evidence="4 5">
    <name type="scientific">Panicum virgatum</name>
    <name type="common">Blackwell switchgrass</name>
    <dbReference type="NCBI Taxonomy" id="38727"/>
    <lineage>
        <taxon>Eukaryota</taxon>
        <taxon>Viridiplantae</taxon>
        <taxon>Streptophyta</taxon>
        <taxon>Embryophyta</taxon>
        <taxon>Tracheophyta</taxon>
        <taxon>Spermatophyta</taxon>
        <taxon>Magnoliopsida</taxon>
        <taxon>Liliopsida</taxon>
        <taxon>Poales</taxon>
        <taxon>Poaceae</taxon>
        <taxon>PACMAD clade</taxon>
        <taxon>Panicoideae</taxon>
        <taxon>Panicodae</taxon>
        <taxon>Paniceae</taxon>
        <taxon>Panicinae</taxon>
        <taxon>Panicum</taxon>
        <taxon>Panicum sect. Hiantes</taxon>
    </lineage>
</organism>
<dbReference type="PROSITE" id="PS50084">
    <property type="entry name" value="KH_TYPE_1"/>
    <property type="match status" value="1"/>
</dbReference>
<gene>
    <name evidence="4" type="ORF">PVAP13_1KG030500</name>
</gene>
<evidence type="ECO:0000256" key="1">
    <source>
        <dbReference type="PROSITE-ProRule" id="PRU00117"/>
    </source>
</evidence>
<dbReference type="GO" id="GO:0003723">
    <property type="term" value="F:RNA binding"/>
    <property type="evidence" value="ECO:0007669"/>
    <property type="project" value="UniProtKB-UniRule"/>
</dbReference>
<accession>A0A8T0XJQ0</accession>
<feature type="region of interest" description="Disordered" evidence="2">
    <location>
        <begin position="124"/>
        <end position="150"/>
    </location>
</feature>
<evidence type="ECO:0000313" key="4">
    <source>
        <dbReference type="EMBL" id="KAG2655679.1"/>
    </source>
</evidence>
<evidence type="ECO:0000313" key="5">
    <source>
        <dbReference type="Proteomes" id="UP000823388"/>
    </source>
</evidence>
<keyword evidence="1" id="KW-0694">RNA-binding</keyword>
<sequence length="150" mass="16735">MKIPLPRAEEIIGERGENIEFVRSVSGAVVILEEIGDYSEEVLIVIKGSPSQVQTAHQRLQEALSGNREPPRPPRICYRGAEAGPRLPSTPHAGVMLLNSPHAGPRWLHSPLPHAVTASQDYLPWHHEDEPPRGHRRYPTHQDHSGYYGP</sequence>
<dbReference type="EMBL" id="CM029037">
    <property type="protein sequence ID" value="KAG2655679.1"/>
    <property type="molecule type" value="Genomic_DNA"/>
</dbReference>
<dbReference type="AlphaFoldDB" id="A0A8T0XJQ0"/>
<evidence type="ECO:0000259" key="3">
    <source>
        <dbReference type="Pfam" id="PF00013"/>
    </source>
</evidence>
<dbReference type="Proteomes" id="UP000823388">
    <property type="component" value="Chromosome 1K"/>
</dbReference>
<dbReference type="InterPro" id="IPR036612">
    <property type="entry name" value="KH_dom_type_1_sf"/>
</dbReference>
<comment type="caution">
    <text evidence="4">The sequence shown here is derived from an EMBL/GenBank/DDBJ whole genome shotgun (WGS) entry which is preliminary data.</text>
</comment>
<proteinExistence type="predicted"/>
<dbReference type="Gene3D" id="3.30.1370.10">
    <property type="entry name" value="K Homology domain, type 1"/>
    <property type="match status" value="1"/>
</dbReference>